<name>A0AA35S357_GEOBA</name>
<dbReference type="InterPro" id="IPR003961">
    <property type="entry name" value="FN3_dom"/>
</dbReference>
<reference evidence="2" key="1">
    <citation type="submission" date="2023-03" db="EMBL/GenBank/DDBJ databases">
        <authorList>
            <person name="Steffen K."/>
            <person name="Cardenas P."/>
        </authorList>
    </citation>
    <scope>NUCLEOTIDE SEQUENCE</scope>
</reference>
<feature type="domain" description="Fibronectin type-III" evidence="1">
    <location>
        <begin position="46"/>
        <end position="131"/>
    </location>
</feature>
<sequence>DNRLRVRGRRNGTYNCTISNNIRDYFQHGVFVTQVNGTLNISAPGEPTGLTAVISESNSTHVNITVSWESPGDPVTGCVIYYQPKGGPVISDRVSGGETDTHSLDGLQRGVTYYISIVALSPHLPSPLVGP</sequence>
<dbReference type="SMART" id="SM00060">
    <property type="entry name" value="FN3"/>
    <property type="match status" value="1"/>
</dbReference>
<protein>
    <recommendedName>
        <fullName evidence="1">Fibronectin type-III domain-containing protein</fullName>
    </recommendedName>
</protein>
<dbReference type="InterPro" id="IPR013783">
    <property type="entry name" value="Ig-like_fold"/>
</dbReference>
<evidence type="ECO:0000313" key="2">
    <source>
        <dbReference type="EMBL" id="CAI8022575.1"/>
    </source>
</evidence>
<gene>
    <name evidence="2" type="ORF">GBAR_LOCUS13242</name>
</gene>
<accession>A0AA35S357</accession>
<comment type="caution">
    <text evidence="2">The sequence shown here is derived from an EMBL/GenBank/DDBJ whole genome shotgun (WGS) entry which is preliminary data.</text>
</comment>
<dbReference type="SUPFAM" id="SSF49265">
    <property type="entry name" value="Fibronectin type III"/>
    <property type="match status" value="1"/>
</dbReference>
<evidence type="ECO:0000259" key="1">
    <source>
        <dbReference type="PROSITE" id="PS50853"/>
    </source>
</evidence>
<dbReference type="CDD" id="cd00063">
    <property type="entry name" value="FN3"/>
    <property type="match status" value="1"/>
</dbReference>
<organism evidence="2 3">
    <name type="scientific">Geodia barretti</name>
    <name type="common">Barrett's horny sponge</name>
    <dbReference type="NCBI Taxonomy" id="519541"/>
    <lineage>
        <taxon>Eukaryota</taxon>
        <taxon>Metazoa</taxon>
        <taxon>Porifera</taxon>
        <taxon>Demospongiae</taxon>
        <taxon>Heteroscleromorpha</taxon>
        <taxon>Tetractinellida</taxon>
        <taxon>Astrophorina</taxon>
        <taxon>Geodiidae</taxon>
        <taxon>Geodia</taxon>
    </lineage>
</organism>
<dbReference type="AlphaFoldDB" id="A0AA35S357"/>
<dbReference type="InterPro" id="IPR036116">
    <property type="entry name" value="FN3_sf"/>
</dbReference>
<dbReference type="EMBL" id="CASHTH010001964">
    <property type="protein sequence ID" value="CAI8022575.1"/>
    <property type="molecule type" value="Genomic_DNA"/>
</dbReference>
<proteinExistence type="predicted"/>
<evidence type="ECO:0000313" key="3">
    <source>
        <dbReference type="Proteomes" id="UP001174909"/>
    </source>
</evidence>
<dbReference type="Gene3D" id="2.60.40.10">
    <property type="entry name" value="Immunoglobulins"/>
    <property type="match status" value="1"/>
</dbReference>
<feature type="non-terminal residue" evidence="2">
    <location>
        <position position="1"/>
    </location>
</feature>
<feature type="non-terminal residue" evidence="2">
    <location>
        <position position="131"/>
    </location>
</feature>
<dbReference type="PROSITE" id="PS50853">
    <property type="entry name" value="FN3"/>
    <property type="match status" value="1"/>
</dbReference>
<keyword evidence="3" id="KW-1185">Reference proteome</keyword>
<dbReference type="Pfam" id="PF00041">
    <property type="entry name" value="fn3"/>
    <property type="match status" value="1"/>
</dbReference>
<dbReference type="Proteomes" id="UP001174909">
    <property type="component" value="Unassembled WGS sequence"/>
</dbReference>